<organism evidence="2 3">
    <name type="scientific">Erythroxylum novogranatense</name>
    <dbReference type="NCBI Taxonomy" id="1862640"/>
    <lineage>
        <taxon>Eukaryota</taxon>
        <taxon>Viridiplantae</taxon>
        <taxon>Streptophyta</taxon>
        <taxon>Embryophyta</taxon>
        <taxon>Tracheophyta</taxon>
        <taxon>Spermatophyta</taxon>
        <taxon>Magnoliopsida</taxon>
        <taxon>eudicotyledons</taxon>
        <taxon>Gunneridae</taxon>
        <taxon>Pentapetalae</taxon>
        <taxon>rosids</taxon>
        <taxon>fabids</taxon>
        <taxon>Malpighiales</taxon>
        <taxon>Erythroxylaceae</taxon>
        <taxon>Erythroxylum</taxon>
    </lineage>
</organism>
<evidence type="ECO:0000313" key="2">
    <source>
        <dbReference type="EMBL" id="KAJ8754782.1"/>
    </source>
</evidence>
<dbReference type="EMBL" id="JAIWQS010000009">
    <property type="protein sequence ID" value="KAJ8754782.1"/>
    <property type="molecule type" value="Genomic_DNA"/>
</dbReference>
<feature type="transmembrane region" description="Helical" evidence="1">
    <location>
        <begin position="217"/>
        <end position="235"/>
    </location>
</feature>
<keyword evidence="1" id="KW-0812">Transmembrane</keyword>
<evidence type="ECO:0008006" key="4">
    <source>
        <dbReference type="Google" id="ProtNLM"/>
    </source>
</evidence>
<sequence>MASLSCCFTISSKTHLRNSPSFFTPKPPIHLQPPYWLPRTQKLPTWKPSGIRFPTTTVRASIDVTTTAVRPGGAVETDKLPTETRNRTMEAVDSYGGRVTIGDVASRAGLKLNEAQKALQALAADTDGFLEVSDEGDVLYVFPKDYRSKLAAKSLRMKIEPLVDKAKSAAEYLIRVSFGTALIASIVLVYTTIIALLSSRSDEDNRGRRGRSYDSGFTFFFTPTDLFWYWDPYYYRRRQMQTDQGEKMNFIESVFSFVFGDGDPNQGIEEERWKLIGQYIASNGGVVTAEELAPYLDIQTTKEDMNDESYILPVLLRFDGQPEIDEEGNIVYRFPSLQRTGSSQRIGKKEYVGRRWADWIGVEKFLREKKWQFSKIGASERAMVVGLGGINLFGVIILGAMLKDVALTNSGFINFVTGIFPLLQIYAGSFFAIPLIRWFFTLKKNTEIEKRNKAREQYARALEVPDLSLRRKLLSARDMAQKTVIGQDRIVYSTDRDFTEQDFEAQDWDRRFRELEKSD</sequence>
<feature type="transmembrane region" description="Helical" evidence="1">
    <location>
        <begin position="382"/>
        <end position="402"/>
    </location>
</feature>
<dbReference type="AlphaFoldDB" id="A0AAV8SR93"/>
<comment type="caution">
    <text evidence="2">The sequence shown here is derived from an EMBL/GenBank/DDBJ whole genome shotgun (WGS) entry which is preliminary data.</text>
</comment>
<dbReference type="InterPro" id="IPR044200">
    <property type="entry name" value="At5g03900-like"/>
</dbReference>
<protein>
    <recommendedName>
        <fullName evidence="4">Iron-sulfur cluster biosynthesis family protein</fullName>
    </recommendedName>
</protein>
<evidence type="ECO:0000256" key="1">
    <source>
        <dbReference type="SAM" id="Phobius"/>
    </source>
</evidence>
<keyword evidence="3" id="KW-1185">Reference proteome</keyword>
<feature type="transmembrane region" description="Helical" evidence="1">
    <location>
        <begin position="422"/>
        <end position="440"/>
    </location>
</feature>
<gene>
    <name evidence="2" type="ORF">K2173_012171</name>
</gene>
<proteinExistence type="predicted"/>
<accession>A0AAV8SR93</accession>
<name>A0AAV8SR93_9ROSI</name>
<keyword evidence="1" id="KW-0472">Membrane</keyword>
<reference evidence="2 3" key="1">
    <citation type="submission" date="2021-09" db="EMBL/GenBank/DDBJ databases">
        <title>Genomic insights and catalytic innovation underlie evolution of tropane alkaloids biosynthesis.</title>
        <authorList>
            <person name="Wang Y.-J."/>
            <person name="Tian T."/>
            <person name="Huang J.-P."/>
            <person name="Huang S.-X."/>
        </authorList>
    </citation>
    <scope>NUCLEOTIDE SEQUENCE [LARGE SCALE GENOMIC DNA]</scope>
    <source>
        <strain evidence="2">KIB-2018</strain>
        <tissue evidence="2">Leaf</tissue>
    </source>
</reference>
<dbReference type="GO" id="GO:0009941">
    <property type="term" value="C:chloroplast envelope"/>
    <property type="evidence" value="ECO:0007669"/>
    <property type="project" value="TreeGrafter"/>
</dbReference>
<dbReference type="PANTHER" id="PTHR47380:SF4">
    <property type="entry name" value="OS02G0533000 PROTEIN"/>
    <property type="match status" value="1"/>
</dbReference>
<dbReference type="PANTHER" id="PTHR47380">
    <property type="entry name" value="OS02G0533000 PROTEIN"/>
    <property type="match status" value="1"/>
</dbReference>
<evidence type="ECO:0000313" key="3">
    <source>
        <dbReference type="Proteomes" id="UP001159364"/>
    </source>
</evidence>
<keyword evidence="1" id="KW-1133">Transmembrane helix</keyword>
<dbReference type="Proteomes" id="UP001159364">
    <property type="component" value="Linkage Group LG09"/>
</dbReference>
<feature type="transmembrane region" description="Helical" evidence="1">
    <location>
        <begin position="172"/>
        <end position="197"/>
    </location>
</feature>